<organism evidence="2 3">
    <name type="scientific">Nitrospira defluvii</name>
    <dbReference type="NCBI Taxonomy" id="330214"/>
    <lineage>
        <taxon>Bacteria</taxon>
        <taxon>Pseudomonadati</taxon>
        <taxon>Nitrospirota</taxon>
        <taxon>Nitrospiria</taxon>
        <taxon>Nitrospirales</taxon>
        <taxon>Nitrospiraceae</taxon>
        <taxon>Nitrospira</taxon>
    </lineage>
</organism>
<evidence type="ECO:0000313" key="2">
    <source>
        <dbReference type="EMBL" id="CAE6788482.1"/>
    </source>
</evidence>
<proteinExistence type="predicted"/>
<dbReference type="InterPro" id="IPR002937">
    <property type="entry name" value="Amino_oxidase"/>
</dbReference>
<feature type="domain" description="Amine oxidase" evidence="1">
    <location>
        <begin position="12"/>
        <end position="432"/>
    </location>
</feature>
<dbReference type="SUPFAM" id="SSF51905">
    <property type="entry name" value="FAD/NAD(P)-binding domain"/>
    <property type="match status" value="1"/>
</dbReference>
<dbReference type="InterPro" id="IPR050464">
    <property type="entry name" value="Zeta_carotene_desat/Oxidored"/>
</dbReference>
<dbReference type="Gene3D" id="3.50.50.60">
    <property type="entry name" value="FAD/NAD(P)-binding domain"/>
    <property type="match status" value="1"/>
</dbReference>
<evidence type="ECO:0000313" key="3">
    <source>
        <dbReference type="Proteomes" id="UP000675880"/>
    </source>
</evidence>
<dbReference type="RefSeq" id="WP_213043805.1">
    <property type="nucleotide sequence ID" value="NZ_CAJNBJ010000018.1"/>
</dbReference>
<dbReference type="InterPro" id="IPR036188">
    <property type="entry name" value="FAD/NAD-bd_sf"/>
</dbReference>
<dbReference type="PANTHER" id="PTHR42923:SF47">
    <property type="entry name" value="BLR3003 PROTEIN"/>
    <property type="match status" value="1"/>
</dbReference>
<comment type="caution">
    <text evidence="2">The sequence shown here is derived from an EMBL/GenBank/DDBJ whole genome shotgun (WGS) entry which is preliminary data.</text>
</comment>
<keyword evidence="3" id="KW-1185">Reference proteome</keyword>
<protein>
    <submittedName>
        <fullName evidence="2">Amino_oxidase domain-containing protein</fullName>
    </submittedName>
</protein>
<gene>
    <name evidence="2" type="ORF">NSPZN2_50228</name>
</gene>
<reference evidence="2 3" key="1">
    <citation type="submission" date="2021-02" db="EMBL/GenBank/DDBJ databases">
        <authorList>
            <person name="Han P."/>
        </authorList>
    </citation>
    <scope>NUCLEOTIDE SEQUENCE [LARGE SCALE GENOMIC DNA]</scope>
    <source>
        <strain evidence="2">Candidatus Nitrospira sp. ZN2</strain>
    </source>
</reference>
<dbReference type="PANTHER" id="PTHR42923">
    <property type="entry name" value="PROTOPORPHYRINOGEN OXIDASE"/>
    <property type="match status" value="1"/>
</dbReference>
<accession>A0ABN7MA91</accession>
<evidence type="ECO:0000259" key="1">
    <source>
        <dbReference type="Pfam" id="PF01593"/>
    </source>
</evidence>
<dbReference type="Proteomes" id="UP000675880">
    <property type="component" value="Unassembled WGS sequence"/>
</dbReference>
<dbReference type="Pfam" id="PF01593">
    <property type="entry name" value="Amino_oxidase"/>
    <property type="match status" value="1"/>
</dbReference>
<dbReference type="EMBL" id="CAJNBJ010000018">
    <property type="protein sequence ID" value="CAE6788482.1"/>
    <property type="molecule type" value="Genomic_DNA"/>
</dbReference>
<sequence>MSRQVLIFGGGLAGLTAALHLATSGHAVTILEQADQVGGRLRHAPPPILLEAHHATWSLLHNLGTDFAARQLRHTPLEFLQATGARVQFLHLPLPSPLNTLLGTTLFQGLSMRDRWHLLSFLERTWEQDPPLPNDLDTRAADEWLTSIGQSEPARHGVWNSLARLLLGAALPMVSAGLFMRTLRRCFLTGARATKLIVPPQGVDTFLLAPLKARLDTLGVQFRMTAPVAQLHFAQHRVTNVELTDRTRLTADWYISALPHNRLTPLLPERVVTHYAYFQQLSHLSESSMLVVRLHLDRPADHTQLVLLEGKTFHWMIRHADETRHNQASVIWAIAVGEPSLLPQSQEDLIRLAREDVAATFPAETPSRHVLDAEILRLPSAMLSARPGAQQFRPLSTSPFTNFLVAGAWTDTGWPANHESAILSGQRCATALAAVPPDSHR</sequence>
<name>A0ABN7MA91_9BACT</name>